<dbReference type="EC" id="3.5.1.28" evidence="2"/>
<keyword evidence="3" id="KW-0378">Hydrolase</keyword>
<evidence type="ECO:0000256" key="1">
    <source>
        <dbReference type="ARBA" id="ARBA00001561"/>
    </source>
</evidence>
<evidence type="ECO:0000256" key="4">
    <source>
        <dbReference type="ARBA" id="ARBA00023316"/>
    </source>
</evidence>
<gene>
    <name evidence="6" type="ORF">J2Z22_003247</name>
</gene>
<dbReference type="Gene3D" id="3.30.457.10">
    <property type="entry name" value="Copper amine oxidase-like, N-terminal domain"/>
    <property type="match status" value="1"/>
</dbReference>
<evidence type="ECO:0000259" key="5">
    <source>
        <dbReference type="SMART" id="SM00644"/>
    </source>
</evidence>
<comment type="caution">
    <text evidence="6">The sequence shown here is derived from an EMBL/GenBank/DDBJ whole genome shotgun (WGS) entry which is preliminary data.</text>
</comment>
<comment type="catalytic activity">
    <reaction evidence="1">
        <text>Hydrolyzes the link between N-acetylmuramoyl residues and L-amino acid residues in certain cell-wall glycopeptides.</text>
        <dbReference type="EC" id="3.5.1.28"/>
    </reaction>
</comment>
<proteinExistence type="predicted"/>
<name>A0ABU3HA41_9BACL</name>
<protein>
    <recommendedName>
        <fullName evidence="2">N-acetylmuramoyl-L-alanine amidase</fullName>
        <ecNumber evidence="2">3.5.1.28</ecNumber>
    </recommendedName>
</protein>
<dbReference type="InterPro" id="IPR012854">
    <property type="entry name" value="Cu_amine_oxidase-like_N"/>
</dbReference>
<dbReference type="Pfam" id="PF01510">
    <property type="entry name" value="Amidase_2"/>
    <property type="match status" value="1"/>
</dbReference>
<dbReference type="PANTHER" id="PTHR30417:SF1">
    <property type="entry name" value="N-ACETYLMURAMOYL-L-ALANINE AMIDASE AMID"/>
    <property type="match status" value="1"/>
</dbReference>
<evidence type="ECO:0000256" key="2">
    <source>
        <dbReference type="ARBA" id="ARBA00011901"/>
    </source>
</evidence>
<dbReference type="SMART" id="SM00644">
    <property type="entry name" value="Ami_2"/>
    <property type="match status" value="1"/>
</dbReference>
<dbReference type="Pfam" id="PF07833">
    <property type="entry name" value="Cu_amine_oxidN1"/>
    <property type="match status" value="1"/>
</dbReference>
<accession>A0ABU3HA41</accession>
<dbReference type="RefSeq" id="WP_312001195.1">
    <property type="nucleotide sequence ID" value="NZ_JAUSUY010000013.1"/>
</dbReference>
<reference evidence="6 7" key="1">
    <citation type="submission" date="2023-07" db="EMBL/GenBank/DDBJ databases">
        <title>Genomic Encyclopedia of Type Strains, Phase IV (KMG-IV): sequencing the most valuable type-strain genomes for metagenomic binning, comparative biology and taxonomic classification.</title>
        <authorList>
            <person name="Goeker M."/>
        </authorList>
    </citation>
    <scope>NUCLEOTIDE SEQUENCE [LARGE SCALE GENOMIC DNA]</scope>
    <source>
        <strain evidence="6 7">T98</strain>
    </source>
</reference>
<keyword evidence="7" id="KW-1185">Reference proteome</keyword>
<feature type="domain" description="N-acetylmuramoyl-L-alanine amidase" evidence="5">
    <location>
        <begin position="8"/>
        <end position="162"/>
    </location>
</feature>
<evidence type="ECO:0000256" key="3">
    <source>
        <dbReference type="ARBA" id="ARBA00022801"/>
    </source>
</evidence>
<keyword evidence="4" id="KW-0961">Cell wall biogenesis/degradation</keyword>
<dbReference type="SUPFAM" id="SSF55383">
    <property type="entry name" value="Copper amine oxidase, domain N"/>
    <property type="match status" value="1"/>
</dbReference>
<evidence type="ECO:0000313" key="7">
    <source>
        <dbReference type="Proteomes" id="UP001248709"/>
    </source>
</evidence>
<dbReference type="InterPro" id="IPR002502">
    <property type="entry name" value="Amidase_domain"/>
</dbReference>
<dbReference type="EMBL" id="JAUSUY010000013">
    <property type="protein sequence ID" value="MDT3427684.1"/>
    <property type="molecule type" value="Genomic_DNA"/>
</dbReference>
<dbReference type="CDD" id="cd06583">
    <property type="entry name" value="PGRP"/>
    <property type="match status" value="1"/>
</dbReference>
<dbReference type="SUPFAM" id="SSF55846">
    <property type="entry name" value="N-acetylmuramoyl-L-alanine amidase-like"/>
    <property type="match status" value="1"/>
</dbReference>
<dbReference type="Gene3D" id="3.40.80.10">
    <property type="entry name" value="Peptidoglycan recognition protein-like"/>
    <property type="match status" value="1"/>
</dbReference>
<sequence length="236" mass="25817">MQIIQKGNQHTNYSSRDGHVPIAIVDHISGGTMGSMDNWFTSSGNKVSSAHYGVSRSGDIHQYVDIQKMAWANGITAAVIPKATADIVKEMAPTNPNKYTVSIEHEGTDGELTEAQFQATVWLHKHIASEINRIYGREIVLDSKRVIGHFQVDPVRKPCCPGPKFPWSRLYQALKEDDKVAKDQVVAVKVNGKKVADGVVDEGTTYIPARAVAEALGATVTYDAATKTVNILKEEM</sequence>
<dbReference type="InterPro" id="IPR051206">
    <property type="entry name" value="NAMLAA_amidase_2"/>
</dbReference>
<dbReference type="PANTHER" id="PTHR30417">
    <property type="entry name" value="N-ACETYLMURAMOYL-L-ALANINE AMIDASE AMID"/>
    <property type="match status" value="1"/>
</dbReference>
<organism evidence="6 7">
    <name type="scientific">Paenibacillus forsythiae</name>
    <dbReference type="NCBI Taxonomy" id="365616"/>
    <lineage>
        <taxon>Bacteria</taxon>
        <taxon>Bacillati</taxon>
        <taxon>Bacillota</taxon>
        <taxon>Bacilli</taxon>
        <taxon>Bacillales</taxon>
        <taxon>Paenibacillaceae</taxon>
        <taxon>Paenibacillus</taxon>
    </lineage>
</organism>
<evidence type="ECO:0000313" key="6">
    <source>
        <dbReference type="EMBL" id="MDT3427684.1"/>
    </source>
</evidence>
<dbReference type="Proteomes" id="UP001248709">
    <property type="component" value="Unassembled WGS sequence"/>
</dbReference>
<dbReference type="InterPro" id="IPR036505">
    <property type="entry name" value="Amidase/PGRP_sf"/>
</dbReference>
<dbReference type="InterPro" id="IPR036582">
    <property type="entry name" value="Mao_N_sf"/>
</dbReference>